<dbReference type="Proteomes" id="UP001054889">
    <property type="component" value="Unassembled WGS sequence"/>
</dbReference>
<evidence type="ECO:0000313" key="11">
    <source>
        <dbReference type="Proteomes" id="UP001054889"/>
    </source>
</evidence>
<dbReference type="Gene3D" id="1.20.5.4130">
    <property type="match status" value="1"/>
</dbReference>
<evidence type="ECO:0000313" key="10">
    <source>
        <dbReference type="EMBL" id="GJM95231.1"/>
    </source>
</evidence>
<evidence type="ECO:0000256" key="2">
    <source>
        <dbReference type="ARBA" id="ARBA00022614"/>
    </source>
</evidence>
<keyword evidence="4" id="KW-0547">Nucleotide-binding</keyword>
<dbReference type="InterPro" id="IPR041118">
    <property type="entry name" value="Rx_N"/>
</dbReference>
<sequence>MASAAPWRSASSIAGLVASKLGELVWDEATLLWRFKDDMDDLKETAWEVEALVHDADSRSDHNQGQTMRVWMNKSKSAAYDIEDLLDEFEAIELVQQNQSKIKLFFSLYNPLLMRFTMIHKMKKVKKNLEFIKDMGYRLGLVYNYGIPRPVEESVSQATVPWTNEDIDVEMFFLRVQQWKALGYVKENSGNYYTEYLLGMSFLQISRSAQSAPEDGEAPEKLTMHDLVHDLAAIIAGNELTVSDASRKMDWRGPERHYIRHMRWVKYQKQPKALKECPGKIRSFHFTDCSASLLQQNFFSNKSNYMRVLDLSGCSMDGESPPSNVVLPSSIHHLMLLRYLDVSGLPIAHLPKSLHKLHNMQTLILSDCSLEALPDNIGSLIEICYLDLSGNSCLNELPVSLGNLSALQFLKLSGCTNLKELPESVHRLKQWMKLDMSGCCTLQMLPDKFGSLPELSFLNLSRCSKLVKLPDNINLRSVEHLNRSNCHELKNLPPDFGNLLYLRVLNLSECYNLQVLPETFCQLNHLKYLNLSDCHDLKELPECFGNLSELHYLNITSCSKLRQLPESLSNLSQLKYFNLSYCVRLEEFHLPGNLKVRIPPGTVHNVTSSVINFKSPPVKSIIVDVSKDMFRQNLPSHGDGVSGLGIVHLEYLENLEDAKSAKLRDNTEIQGLTRHWGDRSFQTKKKIFKKTKLESQLVLEQLMPPRTIENFILQGYRSKGFPNWVLDISSYLPYLTAIHLSDLKNM</sequence>
<dbReference type="Pfam" id="PF23598">
    <property type="entry name" value="LRR_14"/>
    <property type="match status" value="2"/>
</dbReference>
<protein>
    <recommendedName>
        <fullName evidence="12">Rx N-terminal domain-containing protein</fullName>
    </recommendedName>
</protein>
<dbReference type="InterPro" id="IPR055414">
    <property type="entry name" value="LRR_R13L4/SHOC2-like"/>
</dbReference>
<evidence type="ECO:0000256" key="3">
    <source>
        <dbReference type="ARBA" id="ARBA00022737"/>
    </source>
</evidence>
<feature type="domain" description="Disease resistance N-terminal" evidence="7">
    <location>
        <begin position="16"/>
        <end position="101"/>
    </location>
</feature>
<dbReference type="InterPro" id="IPR056789">
    <property type="entry name" value="LRR_R13L1-DRL21"/>
</dbReference>
<dbReference type="GO" id="GO:0006952">
    <property type="term" value="P:defense response"/>
    <property type="evidence" value="ECO:0007669"/>
    <property type="project" value="UniProtKB-KW"/>
</dbReference>
<dbReference type="PANTHER" id="PTHR47186">
    <property type="entry name" value="LEUCINE-RICH REPEAT-CONTAINING PROTEIN 57"/>
    <property type="match status" value="1"/>
</dbReference>
<dbReference type="InterPro" id="IPR032675">
    <property type="entry name" value="LRR_dom_sf"/>
</dbReference>
<evidence type="ECO:0000256" key="5">
    <source>
        <dbReference type="ARBA" id="ARBA00022821"/>
    </source>
</evidence>
<gene>
    <name evidence="10" type="primary">ga11943</name>
    <name evidence="10" type="ORF">PR202_ga11943</name>
</gene>
<dbReference type="AlphaFoldDB" id="A0AAV5CA88"/>
<feature type="domain" description="Disease resistance R13L4/SHOC-2-like LRR" evidence="8">
    <location>
        <begin position="280"/>
        <end position="388"/>
    </location>
</feature>
<evidence type="ECO:0000256" key="1">
    <source>
        <dbReference type="ARBA" id="ARBA00008894"/>
    </source>
</evidence>
<reference evidence="10" key="1">
    <citation type="journal article" date="2018" name="DNA Res.">
        <title>Multiple hybrid de novo genome assembly of finger millet, an orphan allotetraploid crop.</title>
        <authorList>
            <person name="Hatakeyama M."/>
            <person name="Aluri S."/>
            <person name="Balachadran M.T."/>
            <person name="Sivarajan S.R."/>
            <person name="Patrignani A."/>
            <person name="Gruter S."/>
            <person name="Poveda L."/>
            <person name="Shimizu-Inatsugi R."/>
            <person name="Baeten J."/>
            <person name="Francoijs K.J."/>
            <person name="Nataraja K.N."/>
            <person name="Reddy Y.A.N."/>
            <person name="Phadnis S."/>
            <person name="Ravikumar R.L."/>
            <person name="Schlapbach R."/>
            <person name="Sreeman S.M."/>
            <person name="Shimizu K.K."/>
        </authorList>
    </citation>
    <scope>NUCLEOTIDE SEQUENCE</scope>
</reference>
<accession>A0AAV5CA88</accession>
<dbReference type="SUPFAM" id="SSF52058">
    <property type="entry name" value="L domain-like"/>
    <property type="match status" value="1"/>
</dbReference>
<dbReference type="Pfam" id="PF25019">
    <property type="entry name" value="LRR_R13L1-DRL21"/>
    <property type="match status" value="1"/>
</dbReference>
<feature type="domain" description="Disease resistance R13L4/SHOC-2-like LRR" evidence="8">
    <location>
        <begin position="492"/>
        <end position="587"/>
    </location>
</feature>
<reference evidence="10" key="2">
    <citation type="submission" date="2021-12" db="EMBL/GenBank/DDBJ databases">
        <title>Resequencing data analysis of finger millet.</title>
        <authorList>
            <person name="Hatakeyama M."/>
            <person name="Aluri S."/>
            <person name="Balachadran M.T."/>
            <person name="Sivarajan S.R."/>
            <person name="Poveda L."/>
            <person name="Shimizu-Inatsugi R."/>
            <person name="Schlapbach R."/>
            <person name="Sreeman S.M."/>
            <person name="Shimizu K.K."/>
        </authorList>
    </citation>
    <scope>NUCLEOTIDE SEQUENCE</scope>
</reference>
<name>A0AAV5CA88_ELECO</name>
<organism evidence="10 11">
    <name type="scientific">Eleusine coracana subsp. coracana</name>
    <dbReference type="NCBI Taxonomy" id="191504"/>
    <lineage>
        <taxon>Eukaryota</taxon>
        <taxon>Viridiplantae</taxon>
        <taxon>Streptophyta</taxon>
        <taxon>Embryophyta</taxon>
        <taxon>Tracheophyta</taxon>
        <taxon>Spermatophyta</taxon>
        <taxon>Magnoliopsida</taxon>
        <taxon>Liliopsida</taxon>
        <taxon>Poales</taxon>
        <taxon>Poaceae</taxon>
        <taxon>PACMAD clade</taxon>
        <taxon>Chloridoideae</taxon>
        <taxon>Cynodonteae</taxon>
        <taxon>Eleusininae</taxon>
        <taxon>Eleusine</taxon>
    </lineage>
</organism>
<dbReference type="EMBL" id="BQKI01000005">
    <property type="protein sequence ID" value="GJM95231.1"/>
    <property type="molecule type" value="Genomic_DNA"/>
</dbReference>
<dbReference type="PANTHER" id="PTHR47186:SF3">
    <property type="entry name" value="OS09G0267800 PROTEIN"/>
    <property type="match status" value="1"/>
</dbReference>
<comment type="caution">
    <text evidence="10">The sequence shown here is derived from an EMBL/GenBank/DDBJ whole genome shotgun (WGS) entry which is preliminary data.</text>
</comment>
<evidence type="ECO:0000259" key="8">
    <source>
        <dbReference type="Pfam" id="PF23598"/>
    </source>
</evidence>
<evidence type="ECO:0000256" key="6">
    <source>
        <dbReference type="ARBA" id="ARBA00023054"/>
    </source>
</evidence>
<keyword evidence="11" id="KW-1185">Reference proteome</keyword>
<dbReference type="GO" id="GO:0000166">
    <property type="term" value="F:nucleotide binding"/>
    <property type="evidence" value="ECO:0007669"/>
    <property type="project" value="UniProtKB-KW"/>
</dbReference>
<dbReference type="Pfam" id="PF18052">
    <property type="entry name" value="Rx_N"/>
    <property type="match status" value="1"/>
</dbReference>
<comment type="similarity">
    <text evidence="1">Belongs to the disease resistance NB-LRR family.</text>
</comment>
<evidence type="ECO:0000259" key="9">
    <source>
        <dbReference type="Pfam" id="PF25019"/>
    </source>
</evidence>
<feature type="domain" description="R13L1/DRL21-like LRR repeat region" evidence="9">
    <location>
        <begin position="644"/>
        <end position="745"/>
    </location>
</feature>
<evidence type="ECO:0008006" key="12">
    <source>
        <dbReference type="Google" id="ProtNLM"/>
    </source>
</evidence>
<dbReference type="Gene3D" id="3.80.10.10">
    <property type="entry name" value="Ribonuclease Inhibitor"/>
    <property type="match status" value="2"/>
</dbReference>
<evidence type="ECO:0000259" key="7">
    <source>
        <dbReference type="Pfam" id="PF18052"/>
    </source>
</evidence>
<keyword evidence="3" id="KW-0677">Repeat</keyword>
<keyword evidence="6" id="KW-0175">Coiled coil</keyword>
<proteinExistence type="inferred from homology"/>
<keyword evidence="2" id="KW-0433">Leucine-rich repeat</keyword>
<keyword evidence="5" id="KW-0611">Plant defense</keyword>
<evidence type="ECO:0000256" key="4">
    <source>
        <dbReference type="ARBA" id="ARBA00022741"/>
    </source>
</evidence>